<dbReference type="GO" id="GO:0005794">
    <property type="term" value="C:Golgi apparatus"/>
    <property type="evidence" value="ECO:0000318"/>
    <property type="project" value="GO_Central"/>
</dbReference>
<dbReference type="GO" id="GO:0007030">
    <property type="term" value="P:Golgi organization"/>
    <property type="evidence" value="ECO:0000318"/>
    <property type="project" value="GO_Central"/>
</dbReference>
<dbReference type="PANTHER" id="PTHR17985">
    <property type="entry name" value="SER/THR-RICH PROTEIN T10 IN DGCR REGION"/>
    <property type="match status" value="1"/>
</dbReference>
<dbReference type="AlphaFoldDB" id="A0A2A6C350"/>
<evidence type="ECO:0000313" key="1">
    <source>
        <dbReference type="EnsemblMetazoa" id="PPA10911.1"/>
    </source>
</evidence>
<name>A0A2A6C350_PRIPA</name>
<organism evidence="1 2">
    <name type="scientific">Pristionchus pacificus</name>
    <name type="common">Parasitic nematode worm</name>
    <dbReference type="NCBI Taxonomy" id="54126"/>
    <lineage>
        <taxon>Eukaryota</taxon>
        <taxon>Metazoa</taxon>
        <taxon>Ecdysozoa</taxon>
        <taxon>Nematoda</taxon>
        <taxon>Chromadorea</taxon>
        <taxon>Rhabditida</taxon>
        <taxon>Rhabditina</taxon>
        <taxon>Diplogasteromorpha</taxon>
        <taxon>Diplogasteroidea</taxon>
        <taxon>Neodiplogasteridae</taxon>
        <taxon>Pristionchus</taxon>
    </lineage>
</organism>
<dbReference type="EnsemblMetazoa" id="PPA10911.1">
    <property type="protein sequence ID" value="PPA10911.1"/>
    <property type="gene ID" value="WBGene00100465"/>
</dbReference>
<dbReference type="OrthoDB" id="191601at2759"/>
<accession>A0A2A6C350</accession>
<reference evidence="2" key="1">
    <citation type="journal article" date="2008" name="Nat. Genet.">
        <title>The Pristionchus pacificus genome provides a unique perspective on nematode lifestyle and parasitism.</title>
        <authorList>
            <person name="Dieterich C."/>
            <person name="Clifton S.W."/>
            <person name="Schuster L.N."/>
            <person name="Chinwalla A."/>
            <person name="Delehaunty K."/>
            <person name="Dinkelacker I."/>
            <person name="Fulton L."/>
            <person name="Fulton R."/>
            <person name="Godfrey J."/>
            <person name="Minx P."/>
            <person name="Mitreva M."/>
            <person name="Roeseler W."/>
            <person name="Tian H."/>
            <person name="Witte H."/>
            <person name="Yang S.P."/>
            <person name="Wilson R.K."/>
            <person name="Sommer R.J."/>
        </authorList>
    </citation>
    <scope>NUCLEOTIDE SEQUENCE [LARGE SCALE GENOMIC DNA]</scope>
    <source>
        <strain evidence="2">PS312</strain>
    </source>
</reference>
<dbReference type="PANTHER" id="PTHR17985:SF8">
    <property type="entry name" value="TRANSPORT AND GOLGI ORGANIZATION PROTEIN 2 HOMOLOG"/>
    <property type="match status" value="1"/>
</dbReference>
<gene>
    <name evidence="1" type="primary">WBGene00100465</name>
</gene>
<dbReference type="Proteomes" id="UP000005239">
    <property type="component" value="Unassembled WGS sequence"/>
</dbReference>
<reference evidence="1" key="2">
    <citation type="submission" date="2022-06" db="UniProtKB">
        <authorList>
            <consortium name="EnsemblMetazoa"/>
        </authorList>
    </citation>
    <scope>IDENTIFICATION</scope>
    <source>
        <strain evidence="1">PS312</strain>
    </source>
</reference>
<sequence length="241" mass="26665">MCNLFLSLRPKIPRLRLVLLSIRDEQLQRPTAAAAWMDGVLSGMDLQDPLRGTWCGINEQGKIGVLLSITQLQKDKRTDVPSRGRIVHDFLASSLSGADFCDSLASNAHEFNGFTFVALDRPIGNEFQMHSFTNALVDETKTISWNNDVNAVGNCPPHKTYGKLGHGKQLFENILDGIGETATDSEIAESLFAVGTDRKECYPDAQLDSQVTSTSMILERSPQYSFESALLPCTERDAKQR</sequence>
<accession>A0A8R1U7Z3</accession>
<protein>
    <submittedName>
        <fullName evidence="1">Uncharacterized protein</fullName>
    </submittedName>
</protein>
<proteinExistence type="predicted"/>
<keyword evidence="2" id="KW-1185">Reference proteome</keyword>
<dbReference type="InterPro" id="IPR008551">
    <property type="entry name" value="TANGO2"/>
</dbReference>
<evidence type="ECO:0000313" key="2">
    <source>
        <dbReference type="Proteomes" id="UP000005239"/>
    </source>
</evidence>
<dbReference type="GO" id="GO:0009306">
    <property type="term" value="P:protein secretion"/>
    <property type="evidence" value="ECO:0000318"/>
    <property type="project" value="GO_Central"/>
</dbReference>
<dbReference type="Pfam" id="PF05742">
    <property type="entry name" value="TANGO2"/>
    <property type="match status" value="1"/>
</dbReference>